<dbReference type="GO" id="GO:0050380">
    <property type="term" value="F:undecaprenyl-diphosphatase activity"/>
    <property type="evidence" value="ECO:0007669"/>
    <property type="project" value="UniProtKB-EC"/>
</dbReference>
<dbReference type="InterPro" id="IPR000326">
    <property type="entry name" value="PAP2/HPO"/>
</dbReference>
<proteinExistence type="predicted"/>
<dbReference type="InterPro" id="IPR036938">
    <property type="entry name" value="PAP2/HPO_sf"/>
</dbReference>
<protein>
    <recommendedName>
        <fullName evidence="2">undecaprenyl-diphosphate phosphatase</fullName>
        <ecNumber evidence="2">3.6.1.27</ecNumber>
    </recommendedName>
    <alternativeName>
        <fullName evidence="8">Undecaprenyl pyrophosphate phosphatase</fullName>
    </alternativeName>
</protein>
<keyword evidence="7 10" id="KW-0472">Membrane</keyword>
<dbReference type="AlphaFoldDB" id="A0A1I6GIP0"/>
<evidence type="ECO:0000256" key="8">
    <source>
        <dbReference type="ARBA" id="ARBA00032707"/>
    </source>
</evidence>
<dbReference type="SMART" id="SM00014">
    <property type="entry name" value="acidPPc"/>
    <property type="match status" value="1"/>
</dbReference>
<feature type="transmembrane region" description="Helical" evidence="10">
    <location>
        <begin position="161"/>
        <end position="179"/>
    </location>
</feature>
<evidence type="ECO:0000313" key="13">
    <source>
        <dbReference type="Proteomes" id="UP000199424"/>
    </source>
</evidence>
<keyword evidence="5" id="KW-0378">Hydrolase</keyword>
<keyword evidence="4 10" id="KW-0812">Transmembrane</keyword>
<dbReference type="Gene3D" id="1.20.144.10">
    <property type="entry name" value="Phosphatidic acid phosphatase type 2/haloperoxidase"/>
    <property type="match status" value="1"/>
</dbReference>
<reference evidence="13" key="1">
    <citation type="submission" date="2016-10" db="EMBL/GenBank/DDBJ databases">
        <authorList>
            <person name="Varghese N."/>
            <person name="Submissions S."/>
        </authorList>
    </citation>
    <scope>NUCLEOTIDE SEQUENCE [LARGE SCALE GENOMIC DNA]</scope>
    <source>
        <strain evidence="13">CGMCC 1.7285</strain>
    </source>
</reference>
<organism evidence="12 13">
    <name type="scientific">Pseudidiomarina maritima</name>
    <dbReference type="NCBI Taxonomy" id="519453"/>
    <lineage>
        <taxon>Bacteria</taxon>
        <taxon>Pseudomonadati</taxon>
        <taxon>Pseudomonadota</taxon>
        <taxon>Gammaproteobacteria</taxon>
        <taxon>Alteromonadales</taxon>
        <taxon>Idiomarinaceae</taxon>
        <taxon>Pseudidiomarina</taxon>
    </lineage>
</organism>
<evidence type="ECO:0000259" key="11">
    <source>
        <dbReference type="SMART" id="SM00014"/>
    </source>
</evidence>
<comment type="subcellular location">
    <subcellularLocation>
        <location evidence="1">Cell membrane</location>
        <topology evidence="1">Multi-pass membrane protein</topology>
    </subcellularLocation>
</comment>
<evidence type="ECO:0000256" key="4">
    <source>
        <dbReference type="ARBA" id="ARBA00022692"/>
    </source>
</evidence>
<dbReference type="CDD" id="cd01610">
    <property type="entry name" value="PAP2_like"/>
    <property type="match status" value="1"/>
</dbReference>
<sequence length="180" mass="20310">MMTAFMARWIDKFCQYDQRSFRWLNRRLQRWCRHQLVRWVSRSGDGYVYAIIALVMSLYLGAASVVPITALVIGFAIEVPLFCLLKRVLKRQRPYHKNPHFTSVILAHDQFSFPSGHTTAAFLFAGIMSSFFPTWAWLLYSWAAAIGASRVLLGVHYPGDIAAGAALGYVISGYAVSLAL</sequence>
<feature type="transmembrane region" description="Helical" evidence="10">
    <location>
        <begin position="68"/>
        <end position="85"/>
    </location>
</feature>
<evidence type="ECO:0000256" key="2">
    <source>
        <dbReference type="ARBA" id="ARBA00012374"/>
    </source>
</evidence>
<evidence type="ECO:0000313" key="12">
    <source>
        <dbReference type="EMBL" id="SFR41937.1"/>
    </source>
</evidence>
<dbReference type="Pfam" id="PF01569">
    <property type="entry name" value="PAP2"/>
    <property type="match status" value="1"/>
</dbReference>
<dbReference type="PANTHER" id="PTHR14969">
    <property type="entry name" value="SPHINGOSINE-1-PHOSPHATE PHOSPHOHYDROLASE"/>
    <property type="match status" value="1"/>
</dbReference>
<dbReference type="EC" id="3.6.1.27" evidence="2"/>
<dbReference type="SUPFAM" id="SSF48317">
    <property type="entry name" value="Acid phosphatase/Vanadium-dependent haloperoxidase"/>
    <property type="match status" value="1"/>
</dbReference>
<evidence type="ECO:0000256" key="1">
    <source>
        <dbReference type="ARBA" id="ARBA00004651"/>
    </source>
</evidence>
<gene>
    <name evidence="12" type="ORF">SAMN04488070_0761</name>
</gene>
<evidence type="ECO:0000256" key="6">
    <source>
        <dbReference type="ARBA" id="ARBA00022989"/>
    </source>
</evidence>
<dbReference type="RefSeq" id="WP_218151667.1">
    <property type="nucleotide sequence ID" value="NZ_FOYU01000001.1"/>
</dbReference>
<evidence type="ECO:0000256" key="3">
    <source>
        <dbReference type="ARBA" id="ARBA00022475"/>
    </source>
</evidence>
<feature type="domain" description="Phosphatidic acid phosphatase type 2/haloperoxidase" evidence="11">
    <location>
        <begin position="66"/>
        <end position="176"/>
    </location>
</feature>
<feature type="transmembrane region" description="Helical" evidence="10">
    <location>
        <begin position="46"/>
        <end position="62"/>
    </location>
</feature>
<dbReference type="PANTHER" id="PTHR14969:SF62">
    <property type="entry name" value="DECAPRENYLPHOSPHORYL-5-PHOSPHORIBOSE PHOSPHATASE RV3807C-RELATED"/>
    <property type="match status" value="1"/>
</dbReference>
<accession>A0A1I6GIP0</accession>
<keyword evidence="13" id="KW-1185">Reference proteome</keyword>
<dbReference type="GO" id="GO:0005886">
    <property type="term" value="C:plasma membrane"/>
    <property type="evidence" value="ECO:0007669"/>
    <property type="project" value="UniProtKB-SubCell"/>
</dbReference>
<dbReference type="Proteomes" id="UP000199424">
    <property type="component" value="Unassembled WGS sequence"/>
</dbReference>
<name>A0A1I6GIP0_9GAMM</name>
<keyword evidence="3" id="KW-1003">Cell membrane</keyword>
<evidence type="ECO:0000256" key="5">
    <source>
        <dbReference type="ARBA" id="ARBA00022801"/>
    </source>
</evidence>
<feature type="transmembrane region" description="Helical" evidence="10">
    <location>
        <begin position="120"/>
        <end position="141"/>
    </location>
</feature>
<comment type="catalytic activity">
    <reaction evidence="9">
        <text>di-trans,octa-cis-undecaprenyl diphosphate + H2O = di-trans,octa-cis-undecaprenyl phosphate + phosphate + H(+)</text>
        <dbReference type="Rhea" id="RHEA:28094"/>
        <dbReference type="ChEBI" id="CHEBI:15377"/>
        <dbReference type="ChEBI" id="CHEBI:15378"/>
        <dbReference type="ChEBI" id="CHEBI:43474"/>
        <dbReference type="ChEBI" id="CHEBI:58405"/>
        <dbReference type="ChEBI" id="CHEBI:60392"/>
        <dbReference type="EC" id="3.6.1.27"/>
    </reaction>
</comment>
<keyword evidence="6 10" id="KW-1133">Transmembrane helix</keyword>
<evidence type="ECO:0000256" key="10">
    <source>
        <dbReference type="SAM" id="Phobius"/>
    </source>
</evidence>
<evidence type="ECO:0000256" key="7">
    <source>
        <dbReference type="ARBA" id="ARBA00023136"/>
    </source>
</evidence>
<dbReference type="EMBL" id="FOYU01000001">
    <property type="protein sequence ID" value="SFR41937.1"/>
    <property type="molecule type" value="Genomic_DNA"/>
</dbReference>
<evidence type="ECO:0000256" key="9">
    <source>
        <dbReference type="ARBA" id="ARBA00047594"/>
    </source>
</evidence>